<dbReference type="GO" id="GO:0007409">
    <property type="term" value="P:axonogenesis"/>
    <property type="evidence" value="ECO:0007669"/>
    <property type="project" value="TreeGrafter"/>
</dbReference>
<dbReference type="GO" id="GO:0005829">
    <property type="term" value="C:cytosol"/>
    <property type="evidence" value="ECO:0007669"/>
    <property type="project" value="TreeGrafter"/>
</dbReference>
<feature type="non-terminal residue" evidence="2">
    <location>
        <position position="1"/>
    </location>
</feature>
<dbReference type="Pfam" id="PF23415">
    <property type="entry name" value="MAPB1_N"/>
    <property type="match status" value="1"/>
</dbReference>
<reference evidence="2" key="1">
    <citation type="journal article" date="2023" name="Science">
        <title>Genome structures resolve the early diversification of teleost fishes.</title>
        <authorList>
            <person name="Parey E."/>
            <person name="Louis A."/>
            <person name="Montfort J."/>
            <person name="Bouchez O."/>
            <person name="Roques C."/>
            <person name="Iampietro C."/>
            <person name="Lluch J."/>
            <person name="Castinel A."/>
            <person name="Donnadieu C."/>
            <person name="Desvignes T."/>
            <person name="Floi Bucao C."/>
            <person name="Jouanno E."/>
            <person name="Wen M."/>
            <person name="Mejri S."/>
            <person name="Dirks R."/>
            <person name="Jansen H."/>
            <person name="Henkel C."/>
            <person name="Chen W.J."/>
            <person name="Zahm M."/>
            <person name="Cabau C."/>
            <person name="Klopp C."/>
            <person name="Thompson A.W."/>
            <person name="Robinson-Rechavi M."/>
            <person name="Braasch I."/>
            <person name="Lecointre G."/>
            <person name="Bobe J."/>
            <person name="Postlethwait J.H."/>
            <person name="Berthelot C."/>
            <person name="Roest Crollius H."/>
            <person name="Guiguen Y."/>
        </authorList>
    </citation>
    <scope>NUCLEOTIDE SEQUENCE</scope>
    <source>
        <strain evidence="2">NC1722</strain>
    </source>
</reference>
<protein>
    <recommendedName>
        <fullName evidence="1">Microtubule-associated protein 1B/S N-terminal domain-containing protein</fullName>
    </recommendedName>
</protein>
<accession>A0AAD7SP22</accession>
<dbReference type="AlphaFoldDB" id="A0AAD7SP22"/>
<dbReference type="GO" id="GO:0030425">
    <property type="term" value="C:dendrite"/>
    <property type="evidence" value="ECO:0007669"/>
    <property type="project" value="TreeGrafter"/>
</dbReference>
<evidence type="ECO:0000259" key="1">
    <source>
        <dbReference type="Pfam" id="PF23415"/>
    </source>
</evidence>
<evidence type="ECO:0000313" key="3">
    <source>
        <dbReference type="Proteomes" id="UP001221898"/>
    </source>
</evidence>
<dbReference type="InterPro" id="IPR056617">
    <property type="entry name" value="MAP1B/S_N"/>
</dbReference>
<dbReference type="GO" id="GO:0043025">
    <property type="term" value="C:neuronal cell body"/>
    <property type="evidence" value="ECO:0007669"/>
    <property type="project" value="TreeGrafter"/>
</dbReference>
<dbReference type="Proteomes" id="UP001221898">
    <property type="component" value="Unassembled WGS sequence"/>
</dbReference>
<sequence length="96" mass="10774">MATLLESADTESISNSNLMLTSEASSLSHRFVDNKFYLLVVIGEIVSEDHLKCAIVDIEKGIRTWDTNLIDCNLDQELKLFVSRHSAKFSPDVKES</sequence>
<dbReference type="GO" id="GO:0031114">
    <property type="term" value="P:regulation of microtubule depolymerization"/>
    <property type="evidence" value="ECO:0007669"/>
    <property type="project" value="TreeGrafter"/>
</dbReference>
<dbReference type="GO" id="GO:0003779">
    <property type="term" value="F:actin binding"/>
    <property type="evidence" value="ECO:0007669"/>
    <property type="project" value="TreeGrafter"/>
</dbReference>
<dbReference type="PANTHER" id="PTHR13843:SF5">
    <property type="entry name" value="MICROTUBULE-ASSOCIATED PROTEIN 1B"/>
    <property type="match status" value="1"/>
</dbReference>
<gene>
    <name evidence="2" type="ORF">AAFF_G00316580</name>
</gene>
<keyword evidence="3" id="KW-1185">Reference proteome</keyword>
<dbReference type="GO" id="GO:0045202">
    <property type="term" value="C:synapse"/>
    <property type="evidence" value="ECO:0007669"/>
    <property type="project" value="TreeGrafter"/>
</dbReference>
<dbReference type="InterPro" id="IPR026074">
    <property type="entry name" value="MAP1"/>
</dbReference>
<dbReference type="GO" id="GO:0000226">
    <property type="term" value="P:microtubule cytoskeleton organization"/>
    <property type="evidence" value="ECO:0007669"/>
    <property type="project" value="InterPro"/>
</dbReference>
<dbReference type="GO" id="GO:0005874">
    <property type="term" value="C:microtubule"/>
    <property type="evidence" value="ECO:0007669"/>
    <property type="project" value="InterPro"/>
</dbReference>
<dbReference type="GO" id="GO:0005875">
    <property type="term" value="C:microtubule associated complex"/>
    <property type="evidence" value="ECO:0007669"/>
    <property type="project" value="TreeGrafter"/>
</dbReference>
<comment type="caution">
    <text evidence="2">The sequence shown here is derived from an EMBL/GenBank/DDBJ whole genome shotgun (WGS) entry which is preliminary data.</text>
</comment>
<proteinExistence type="predicted"/>
<dbReference type="GO" id="GO:0008017">
    <property type="term" value="F:microtubule binding"/>
    <property type="evidence" value="ECO:0007669"/>
    <property type="project" value="InterPro"/>
</dbReference>
<dbReference type="GO" id="GO:0016358">
    <property type="term" value="P:dendrite development"/>
    <property type="evidence" value="ECO:0007669"/>
    <property type="project" value="TreeGrafter"/>
</dbReference>
<feature type="domain" description="Microtubule-associated protein 1B/S N-terminal" evidence="1">
    <location>
        <begin position="38"/>
        <end position="94"/>
    </location>
</feature>
<name>A0AAD7SP22_9TELE</name>
<dbReference type="PANTHER" id="PTHR13843">
    <property type="entry name" value="MICROTUBULE-ASSOCIATED PROTEIN"/>
    <property type="match status" value="1"/>
</dbReference>
<dbReference type="EMBL" id="JAINUG010000047">
    <property type="protein sequence ID" value="KAJ8405678.1"/>
    <property type="molecule type" value="Genomic_DNA"/>
</dbReference>
<organism evidence="2 3">
    <name type="scientific">Aldrovandia affinis</name>
    <dbReference type="NCBI Taxonomy" id="143900"/>
    <lineage>
        <taxon>Eukaryota</taxon>
        <taxon>Metazoa</taxon>
        <taxon>Chordata</taxon>
        <taxon>Craniata</taxon>
        <taxon>Vertebrata</taxon>
        <taxon>Euteleostomi</taxon>
        <taxon>Actinopterygii</taxon>
        <taxon>Neopterygii</taxon>
        <taxon>Teleostei</taxon>
        <taxon>Notacanthiformes</taxon>
        <taxon>Halosauridae</taxon>
        <taxon>Aldrovandia</taxon>
    </lineage>
</organism>
<evidence type="ECO:0000313" key="2">
    <source>
        <dbReference type="EMBL" id="KAJ8405678.1"/>
    </source>
</evidence>